<evidence type="ECO:0000256" key="1">
    <source>
        <dbReference type="SAM" id="SignalP"/>
    </source>
</evidence>
<comment type="caution">
    <text evidence="2">The sequence shown here is derived from an EMBL/GenBank/DDBJ whole genome shotgun (WGS) entry which is preliminary data.</text>
</comment>
<keyword evidence="1" id="KW-0732">Signal</keyword>
<reference evidence="2 3" key="1">
    <citation type="submission" date="2018-06" db="EMBL/GenBank/DDBJ databases">
        <title>Genomic Encyclopedia of Type Strains, Phase IV (KMG-V): Genome sequencing to study the core and pangenomes of soil and plant-associated prokaryotes.</title>
        <authorList>
            <person name="Whitman W."/>
        </authorList>
    </citation>
    <scope>NUCLEOTIDE SEQUENCE [LARGE SCALE GENOMIC DNA]</scope>
    <source>
        <strain evidence="2 3">SRCL-318</strain>
    </source>
</reference>
<dbReference type="AlphaFoldDB" id="A0A2V4UTU0"/>
<dbReference type="EMBL" id="QJSQ01000002">
    <property type="protein sequence ID" value="PYE27577.1"/>
    <property type="molecule type" value="Genomic_DNA"/>
</dbReference>
<proteinExistence type="predicted"/>
<feature type="chain" id="PRO_5016023235" evidence="1">
    <location>
        <begin position="30"/>
        <end position="93"/>
    </location>
</feature>
<dbReference type="Pfam" id="PF13663">
    <property type="entry name" value="DUF4148"/>
    <property type="match status" value="1"/>
</dbReference>
<feature type="signal peptide" evidence="1">
    <location>
        <begin position="1"/>
        <end position="29"/>
    </location>
</feature>
<sequence>MKGLAMNSPVRVALGVLAAACGFASAAAAAQPYDPSQPLTRAQVRADLIEWRQAGYDPLDWIDYPENAQRAGAIVAQRRAARAGYGAPAGQMQ</sequence>
<name>A0A2V4UTU0_9BURK</name>
<gene>
    <name evidence="2" type="ORF">C7410_102260</name>
</gene>
<dbReference type="InterPro" id="IPR025421">
    <property type="entry name" value="DUF4148"/>
</dbReference>
<accession>A0A2V4UTU0</accession>
<evidence type="ECO:0000313" key="2">
    <source>
        <dbReference type="EMBL" id="PYE27577.1"/>
    </source>
</evidence>
<evidence type="ECO:0000313" key="3">
    <source>
        <dbReference type="Proteomes" id="UP000247772"/>
    </source>
</evidence>
<organism evidence="2 3">
    <name type="scientific">Paraburkholderia silvatlantica</name>
    <dbReference type="NCBI Taxonomy" id="321895"/>
    <lineage>
        <taxon>Bacteria</taxon>
        <taxon>Pseudomonadati</taxon>
        <taxon>Pseudomonadota</taxon>
        <taxon>Betaproteobacteria</taxon>
        <taxon>Burkholderiales</taxon>
        <taxon>Burkholderiaceae</taxon>
        <taxon>Paraburkholderia</taxon>
    </lineage>
</organism>
<dbReference type="Proteomes" id="UP000247772">
    <property type="component" value="Unassembled WGS sequence"/>
</dbReference>
<protein>
    <submittedName>
        <fullName evidence="2">Uncharacterized protein DUF4148</fullName>
    </submittedName>
</protein>